<evidence type="ECO:0000313" key="1">
    <source>
        <dbReference type="EMBL" id="CAA9395188.1"/>
    </source>
</evidence>
<sequence length="137" mass="15938">MNCRLQILGDKSKFIFIFSPMKSKIFNRLRDLTAHQKFLDGNFKRVADRRAFRLTAFYFPTGQFARDTFADSFMERLFDVFPAVNQASAHYNVRYVETDDDVANADAEILAQFFQRSPRPYFSRFGAAPPKFARSPV</sequence>
<organism evidence="1">
    <name type="scientific">uncultured Pyrinomonadaceae bacterium</name>
    <dbReference type="NCBI Taxonomy" id="2283094"/>
    <lineage>
        <taxon>Bacteria</taxon>
        <taxon>Pseudomonadati</taxon>
        <taxon>Acidobacteriota</taxon>
        <taxon>Blastocatellia</taxon>
        <taxon>Blastocatellales</taxon>
        <taxon>Pyrinomonadaceae</taxon>
        <taxon>environmental samples</taxon>
    </lineage>
</organism>
<reference evidence="1" key="1">
    <citation type="submission" date="2020-02" db="EMBL/GenBank/DDBJ databases">
        <authorList>
            <person name="Meier V. D."/>
        </authorList>
    </citation>
    <scope>NUCLEOTIDE SEQUENCE</scope>
    <source>
        <strain evidence="1">AVDCRST_MAG74</strain>
    </source>
</reference>
<gene>
    <name evidence="1" type="ORF">AVDCRST_MAG74-1229</name>
</gene>
<accession>A0A6J4NXG6</accession>
<proteinExistence type="predicted"/>
<dbReference type="EMBL" id="CADCUR010000104">
    <property type="protein sequence ID" value="CAA9395188.1"/>
    <property type="molecule type" value="Genomic_DNA"/>
</dbReference>
<name>A0A6J4NXG6_9BACT</name>
<dbReference type="AlphaFoldDB" id="A0A6J4NXG6"/>
<protein>
    <submittedName>
        <fullName evidence="1">Uncharacterized protein</fullName>
    </submittedName>
</protein>